<dbReference type="Gene3D" id="2.70.50.70">
    <property type="match status" value="1"/>
</dbReference>
<evidence type="ECO:0000259" key="5">
    <source>
        <dbReference type="PROSITE" id="PS50941"/>
    </source>
</evidence>
<protein>
    <recommendedName>
        <fullName evidence="5">Chitin-binding type-1 domain-containing protein</fullName>
    </recommendedName>
</protein>
<feature type="disulfide bond" evidence="2">
    <location>
        <begin position="324"/>
        <end position="338"/>
    </location>
</feature>
<reference evidence="6" key="1">
    <citation type="submission" date="2021-02" db="EMBL/GenBank/DDBJ databases">
        <title>Genome sequence Cadophora malorum strain M34.</title>
        <authorList>
            <person name="Stefanovic E."/>
            <person name="Vu D."/>
            <person name="Scully C."/>
            <person name="Dijksterhuis J."/>
            <person name="Roader J."/>
            <person name="Houbraken J."/>
        </authorList>
    </citation>
    <scope>NUCLEOTIDE SEQUENCE</scope>
    <source>
        <strain evidence="6">M34</strain>
    </source>
</reference>
<feature type="disulfide bond" evidence="2">
    <location>
        <begin position="319"/>
        <end position="331"/>
    </location>
</feature>
<dbReference type="GO" id="GO:0008061">
    <property type="term" value="F:chitin binding"/>
    <property type="evidence" value="ECO:0007669"/>
    <property type="project" value="UniProtKB-UniRule"/>
</dbReference>
<sequence>MQYYQTIFTLSTLWVTVSGHTYLVSPPPFRSNENPNSKSVDFDLSSPLAGAGAFPCKGYHTAALADPNGEGKPTANWKTGEEASFSFSGGAKHEGGSCQAALSTDSGANWKVLHSWMGNCPMSAVSFTVPSDAPTGTALGAWTWFNKVGNREMYMNCFAVDIQKGSGGSPGVPFSSRPAMFVANIGTNTCKVADTKVAAFPDPGPDVTGTGDGDSITGECGAAAGGSPAPAPAPKPDEPNSLVPTPSASSAPAGGPQPSLTTTTIRPSGSAPAGSASSAPTTSAPPGGSTPIAGSSGSASPTGGISMDGSCGGSKGQKCSGVNCCSSGGYCGTSPLHCGTGCQSAFGTCAAPKIRGRGVRLSLRN</sequence>
<accession>A0A8H7WI25</accession>
<dbReference type="OrthoDB" id="2342176at2759"/>
<keyword evidence="7" id="KW-1185">Reference proteome</keyword>
<dbReference type="AlphaFoldDB" id="A0A8H7WI25"/>
<comment type="caution">
    <text evidence="6">The sequence shown here is derived from an EMBL/GenBank/DDBJ whole genome shotgun (WGS) entry which is preliminary data.</text>
</comment>
<keyword evidence="4" id="KW-0732">Signal</keyword>
<feature type="signal peptide" evidence="4">
    <location>
        <begin position="1"/>
        <end position="19"/>
    </location>
</feature>
<dbReference type="PANTHER" id="PTHR36182">
    <property type="entry name" value="PROTEIN, PUTATIVE (AFU_ORTHOLOGUE AFUA_6G10930)-RELATED"/>
    <property type="match status" value="1"/>
</dbReference>
<feature type="compositionally biased region" description="Low complexity" evidence="3">
    <location>
        <begin position="267"/>
        <end position="301"/>
    </location>
</feature>
<gene>
    <name evidence="6" type="ORF">IFR04_001843</name>
</gene>
<dbReference type="InterPro" id="IPR036861">
    <property type="entry name" value="Endochitinase-like_sf"/>
</dbReference>
<feature type="domain" description="Chitin-binding type-1" evidence="5">
    <location>
        <begin position="308"/>
        <end position="351"/>
    </location>
</feature>
<evidence type="ECO:0000313" key="6">
    <source>
        <dbReference type="EMBL" id="KAG4425073.1"/>
    </source>
</evidence>
<proteinExistence type="predicted"/>
<dbReference type="PANTHER" id="PTHR36182:SF1">
    <property type="entry name" value="PROTEIN, PUTATIVE (AFU_ORTHOLOGUE AFUA_6G10930)-RELATED"/>
    <property type="match status" value="1"/>
</dbReference>
<name>A0A8H7WI25_9HELO</name>
<evidence type="ECO:0000256" key="4">
    <source>
        <dbReference type="SAM" id="SignalP"/>
    </source>
</evidence>
<comment type="caution">
    <text evidence="2">Lacks conserved residue(s) required for the propagation of feature annotation.</text>
</comment>
<evidence type="ECO:0000256" key="2">
    <source>
        <dbReference type="PROSITE-ProRule" id="PRU00261"/>
    </source>
</evidence>
<keyword evidence="1 2" id="KW-0147">Chitin-binding</keyword>
<dbReference type="SUPFAM" id="SSF57016">
    <property type="entry name" value="Plant lectins/antimicrobial peptides"/>
    <property type="match status" value="1"/>
</dbReference>
<dbReference type="Proteomes" id="UP000664132">
    <property type="component" value="Unassembled WGS sequence"/>
</dbReference>
<keyword evidence="2" id="KW-1015">Disulfide bond</keyword>
<dbReference type="CDD" id="cd11618">
    <property type="entry name" value="ChtBD1_1"/>
    <property type="match status" value="1"/>
</dbReference>
<dbReference type="PROSITE" id="PS50941">
    <property type="entry name" value="CHIT_BIND_I_2"/>
    <property type="match status" value="1"/>
</dbReference>
<dbReference type="InterPro" id="IPR001002">
    <property type="entry name" value="Chitin-bd_1"/>
</dbReference>
<evidence type="ECO:0000313" key="7">
    <source>
        <dbReference type="Proteomes" id="UP000664132"/>
    </source>
</evidence>
<evidence type="ECO:0000256" key="1">
    <source>
        <dbReference type="ARBA" id="ARBA00022669"/>
    </source>
</evidence>
<feature type="chain" id="PRO_5034922441" description="Chitin-binding type-1 domain-containing protein" evidence="4">
    <location>
        <begin position="20"/>
        <end position="365"/>
    </location>
</feature>
<dbReference type="EMBL" id="JAFJYH010000014">
    <property type="protein sequence ID" value="KAG4425073.1"/>
    <property type="molecule type" value="Genomic_DNA"/>
</dbReference>
<organism evidence="6 7">
    <name type="scientific">Cadophora malorum</name>
    <dbReference type="NCBI Taxonomy" id="108018"/>
    <lineage>
        <taxon>Eukaryota</taxon>
        <taxon>Fungi</taxon>
        <taxon>Dikarya</taxon>
        <taxon>Ascomycota</taxon>
        <taxon>Pezizomycotina</taxon>
        <taxon>Leotiomycetes</taxon>
        <taxon>Helotiales</taxon>
        <taxon>Ploettnerulaceae</taxon>
        <taxon>Cadophora</taxon>
    </lineage>
</organism>
<evidence type="ECO:0000256" key="3">
    <source>
        <dbReference type="SAM" id="MobiDB-lite"/>
    </source>
</evidence>
<feature type="region of interest" description="Disordered" evidence="3">
    <location>
        <begin position="200"/>
        <end position="301"/>
    </location>
</feature>
<dbReference type="Gene3D" id="3.30.60.10">
    <property type="entry name" value="Endochitinase-like"/>
    <property type="match status" value="1"/>
</dbReference>